<dbReference type="GO" id="GO:0005525">
    <property type="term" value="F:GTP binding"/>
    <property type="evidence" value="ECO:0007669"/>
    <property type="project" value="UniProtKB-KW"/>
</dbReference>
<evidence type="ECO:0000256" key="3">
    <source>
        <dbReference type="ARBA" id="ARBA00023134"/>
    </source>
</evidence>
<dbReference type="Proteomes" id="UP000735302">
    <property type="component" value="Unassembled WGS sequence"/>
</dbReference>
<feature type="compositionally biased region" description="Basic and acidic residues" evidence="4">
    <location>
        <begin position="68"/>
        <end position="84"/>
    </location>
</feature>
<dbReference type="PANTHER" id="PTHR10903">
    <property type="entry name" value="GTPASE, IMAP FAMILY MEMBER-RELATED"/>
    <property type="match status" value="1"/>
</dbReference>
<comment type="similarity">
    <text evidence="1">Belongs to the TRAFAC class TrmE-Era-EngA-EngB-Septin-like GTPase superfamily. AIG1/Toc34/Toc159-like paraseptin GTPase family. IAN subfamily.</text>
</comment>
<name>A0AAV4CMV9_9GAST</name>
<feature type="region of interest" description="Disordered" evidence="4">
    <location>
        <begin position="308"/>
        <end position="349"/>
    </location>
</feature>
<sequence>MDIKVSQSQSETTFATLSGSKELPTISSLSAVTKTIQREQDTLGSRQIEVVDRRGFVHQDTGLSQDAPEAKIPKGKSRGDDRRSLSRNIGQDSVDSKLSKSQPRTFFVHLLGKTGTGKSSTGNTLLGRKVFPTTSSLSAVTKTIQRERITLGSKLIEVVDGPGVVDLDTGISKDAFQMFQKVIQENLDSAHVFLIVCRYGERFTEEDQAVISHLRKTYGQRVLTEHVVVAVTCGDNFARDAEDENLTFSQWCENQTGAFAEVRDQCEKRVLSVDNYAKDGKFKDALQAEIDKLSYEKMTGRSLTRDIAQGGSVAEEKDKSTERGARNFVTQARDMPGAKAHGTNRRQPERQKSWCERILDFIFCRV</sequence>
<proteinExistence type="inferred from homology"/>
<reference evidence="6 7" key="1">
    <citation type="journal article" date="2021" name="Elife">
        <title>Chloroplast acquisition without the gene transfer in kleptoplastic sea slugs, Plakobranchus ocellatus.</title>
        <authorList>
            <person name="Maeda T."/>
            <person name="Takahashi S."/>
            <person name="Yoshida T."/>
            <person name="Shimamura S."/>
            <person name="Takaki Y."/>
            <person name="Nagai Y."/>
            <person name="Toyoda A."/>
            <person name="Suzuki Y."/>
            <person name="Arimoto A."/>
            <person name="Ishii H."/>
            <person name="Satoh N."/>
            <person name="Nishiyama T."/>
            <person name="Hasebe M."/>
            <person name="Maruyama T."/>
            <person name="Minagawa J."/>
            <person name="Obokata J."/>
            <person name="Shigenobu S."/>
        </authorList>
    </citation>
    <scope>NUCLEOTIDE SEQUENCE [LARGE SCALE GENOMIC DNA]</scope>
</reference>
<dbReference type="InterPro" id="IPR027417">
    <property type="entry name" value="P-loop_NTPase"/>
</dbReference>
<evidence type="ECO:0000256" key="2">
    <source>
        <dbReference type="ARBA" id="ARBA00022741"/>
    </source>
</evidence>
<dbReference type="SUPFAM" id="SSF52540">
    <property type="entry name" value="P-loop containing nucleoside triphosphate hydrolases"/>
    <property type="match status" value="1"/>
</dbReference>
<gene>
    <name evidence="6" type="ORF">PoB_005986800</name>
</gene>
<dbReference type="InterPro" id="IPR006703">
    <property type="entry name" value="G_AIG1"/>
</dbReference>
<dbReference type="Pfam" id="PF04548">
    <property type="entry name" value="AIG1"/>
    <property type="match status" value="1"/>
</dbReference>
<dbReference type="Gene3D" id="3.40.50.300">
    <property type="entry name" value="P-loop containing nucleotide triphosphate hydrolases"/>
    <property type="match status" value="1"/>
</dbReference>
<keyword evidence="7" id="KW-1185">Reference proteome</keyword>
<dbReference type="AlphaFoldDB" id="A0AAV4CMV9"/>
<feature type="region of interest" description="Disordered" evidence="4">
    <location>
        <begin position="57"/>
        <end position="100"/>
    </location>
</feature>
<feature type="compositionally biased region" description="Basic and acidic residues" evidence="4">
    <location>
        <begin position="314"/>
        <end position="325"/>
    </location>
</feature>
<evidence type="ECO:0000256" key="1">
    <source>
        <dbReference type="ARBA" id="ARBA00008535"/>
    </source>
</evidence>
<feature type="domain" description="AIG1-type G" evidence="5">
    <location>
        <begin position="103"/>
        <end position="322"/>
    </location>
</feature>
<dbReference type="PROSITE" id="PS51720">
    <property type="entry name" value="G_AIG1"/>
    <property type="match status" value="1"/>
</dbReference>
<keyword evidence="2" id="KW-0547">Nucleotide-binding</keyword>
<dbReference type="EMBL" id="BLXT01006771">
    <property type="protein sequence ID" value="GFO33363.1"/>
    <property type="molecule type" value="Genomic_DNA"/>
</dbReference>
<organism evidence="6 7">
    <name type="scientific">Plakobranchus ocellatus</name>
    <dbReference type="NCBI Taxonomy" id="259542"/>
    <lineage>
        <taxon>Eukaryota</taxon>
        <taxon>Metazoa</taxon>
        <taxon>Spiralia</taxon>
        <taxon>Lophotrochozoa</taxon>
        <taxon>Mollusca</taxon>
        <taxon>Gastropoda</taxon>
        <taxon>Heterobranchia</taxon>
        <taxon>Euthyneura</taxon>
        <taxon>Panpulmonata</taxon>
        <taxon>Sacoglossa</taxon>
        <taxon>Placobranchoidea</taxon>
        <taxon>Plakobranchidae</taxon>
        <taxon>Plakobranchus</taxon>
    </lineage>
</organism>
<evidence type="ECO:0000259" key="5">
    <source>
        <dbReference type="PROSITE" id="PS51720"/>
    </source>
</evidence>
<protein>
    <submittedName>
        <fullName evidence="6">Immune-associated nucleotide-binding protein 6</fullName>
    </submittedName>
</protein>
<evidence type="ECO:0000313" key="6">
    <source>
        <dbReference type="EMBL" id="GFO33363.1"/>
    </source>
</evidence>
<evidence type="ECO:0000256" key="4">
    <source>
        <dbReference type="SAM" id="MobiDB-lite"/>
    </source>
</evidence>
<dbReference type="PANTHER" id="PTHR10903:SF184">
    <property type="entry name" value="GTP-BINDING PROTEIN A"/>
    <property type="match status" value="1"/>
</dbReference>
<accession>A0AAV4CMV9</accession>
<evidence type="ECO:0000313" key="7">
    <source>
        <dbReference type="Proteomes" id="UP000735302"/>
    </source>
</evidence>
<dbReference type="InterPro" id="IPR045058">
    <property type="entry name" value="GIMA/IAN/Toc"/>
</dbReference>
<keyword evidence="3" id="KW-0342">GTP-binding</keyword>
<comment type="caution">
    <text evidence="6">The sequence shown here is derived from an EMBL/GenBank/DDBJ whole genome shotgun (WGS) entry which is preliminary data.</text>
</comment>